<evidence type="ECO:0000256" key="2">
    <source>
        <dbReference type="ARBA" id="ARBA00022771"/>
    </source>
</evidence>
<dbReference type="InterPro" id="IPR013083">
    <property type="entry name" value="Znf_RING/FYVE/PHD"/>
</dbReference>
<accession>A0A6J3DL83</accession>
<name>A0A6J3DL83_AYTFU</name>
<dbReference type="PROSITE" id="PS50089">
    <property type="entry name" value="ZF_RING_2"/>
    <property type="match status" value="1"/>
</dbReference>
<dbReference type="InterPro" id="IPR050143">
    <property type="entry name" value="TRIM/RBCC"/>
</dbReference>
<dbReference type="CDD" id="cd19758">
    <property type="entry name" value="Bbox2_MID"/>
    <property type="match status" value="1"/>
</dbReference>
<evidence type="ECO:0000256" key="4">
    <source>
        <dbReference type="PROSITE-ProRule" id="PRU00024"/>
    </source>
</evidence>
<proteinExistence type="predicted"/>
<feature type="domain" description="B box-type" evidence="6">
    <location>
        <begin position="97"/>
        <end position="138"/>
    </location>
</feature>
<dbReference type="GO" id="GO:0008270">
    <property type="term" value="F:zinc ion binding"/>
    <property type="evidence" value="ECO:0007669"/>
    <property type="project" value="UniProtKB-KW"/>
</dbReference>
<dbReference type="PROSITE" id="PS51257">
    <property type="entry name" value="PROKAR_LIPOPROTEIN"/>
    <property type="match status" value="1"/>
</dbReference>
<keyword evidence="2 4" id="KW-0863">Zinc-finger</keyword>
<dbReference type="Pfam" id="PF13445">
    <property type="entry name" value="zf-RING_UBOX"/>
    <property type="match status" value="1"/>
</dbReference>
<evidence type="ECO:0000256" key="1">
    <source>
        <dbReference type="ARBA" id="ARBA00022723"/>
    </source>
</evidence>
<dbReference type="InterPro" id="IPR001841">
    <property type="entry name" value="Znf_RING"/>
</dbReference>
<dbReference type="AlphaFoldDB" id="A0A6J3DL83"/>
<dbReference type="GeneID" id="116493080"/>
<dbReference type="SUPFAM" id="SSF57850">
    <property type="entry name" value="RING/U-box"/>
    <property type="match status" value="1"/>
</dbReference>
<dbReference type="PANTHER" id="PTHR24103">
    <property type="entry name" value="E3 UBIQUITIN-PROTEIN LIGASE TRIM"/>
    <property type="match status" value="1"/>
</dbReference>
<sequence length="367" mass="42025">MEALREALLCPVCLELFTPPVLVLSCAHNFCKQCLEKILIHQNCHHVNGHFHCPLCRKVIYLRGRGIVGLLRNSLVESILEKFKDELEKNCVQEKKQLSQTCEEHGENVNLMCLTDDEPICAICKLFGKHKDHNVAKVSEAYQGRKKEFIQKLHLIHKKSEDARKECEKLISELTADATDTKVMIDTVGTGLLKGILYRMAELRSKLRKDYSTKLETLQVISKEAEAPGQLCHQMEALLEQHVNSVQFLQEDKKLKERIEKTLEGKALYQDQPTYKISVKQYFEELIKGINIKDYLSSACQETLKSTTDIAKTCRSEYPAFVFSGQSPDQSFCKQLLQLFEKSNKINQDNFENAAPSTLQHCSEHQH</sequence>
<evidence type="ECO:0000256" key="3">
    <source>
        <dbReference type="ARBA" id="ARBA00022833"/>
    </source>
</evidence>
<dbReference type="SMART" id="SM00336">
    <property type="entry name" value="BBOX"/>
    <property type="match status" value="1"/>
</dbReference>
<keyword evidence="1" id="KW-0479">Metal-binding</keyword>
<dbReference type="Gene3D" id="3.30.160.60">
    <property type="entry name" value="Classic Zinc Finger"/>
    <property type="match status" value="1"/>
</dbReference>
<dbReference type="SUPFAM" id="SSF57845">
    <property type="entry name" value="B-box zinc-binding domain"/>
    <property type="match status" value="1"/>
</dbReference>
<keyword evidence="7" id="KW-1185">Reference proteome</keyword>
<dbReference type="Gene3D" id="3.30.40.10">
    <property type="entry name" value="Zinc/RING finger domain, C3HC4 (zinc finger)"/>
    <property type="match status" value="1"/>
</dbReference>
<dbReference type="RefSeq" id="XP_032050113.1">
    <property type="nucleotide sequence ID" value="XM_032194222.1"/>
</dbReference>
<evidence type="ECO:0000259" key="6">
    <source>
        <dbReference type="PROSITE" id="PS50119"/>
    </source>
</evidence>
<dbReference type="InterPro" id="IPR027370">
    <property type="entry name" value="Znf-RING_euk"/>
</dbReference>
<dbReference type="KEGG" id="aful:116493080"/>
<evidence type="ECO:0000259" key="5">
    <source>
        <dbReference type="PROSITE" id="PS50089"/>
    </source>
</evidence>
<dbReference type="InterPro" id="IPR000315">
    <property type="entry name" value="Znf_B-box"/>
</dbReference>
<gene>
    <name evidence="8" type="primary">LOC116493080</name>
</gene>
<evidence type="ECO:0000313" key="7">
    <source>
        <dbReference type="Proteomes" id="UP000504639"/>
    </source>
</evidence>
<dbReference type="InParanoid" id="A0A6J3DL83"/>
<keyword evidence="3" id="KW-0862">Zinc</keyword>
<organism evidence="7 8">
    <name type="scientific">Aythya fuligula</name>
    <name type="common">Tufted duck</name>
    <name type="synonym">Anas fuligula</name>
    <dbReference type="NCBI Taxonomy" id="219594"/>
    <lineage>
        <taxon>Eukaryota</taxon>
        <taxon>Metazoa</taxon>
        <taxon>Chordata</taxon>
        <taxon>Craniata</taxon>
        <taxon>Vertebrata</taxon>
        <taxon>Euteleostomi</taxon>
        <taxon>Archelosauria</taxon>
        <taxon>Archosauria</taxon>
        <taxon>Dinosauria</taxon>
        <taxon>Saurischia</taxon>
        <taxon>Theropoda</taxon>
        <taxon>Coelurosauria</taxon>
        <taxon>Aves</taxon>
        <taxon>Neognathae</taxon>
        <taxon>Galloanserae</taxon>
        <taxon>Anseriformes</taxon>
        <taxon>Anatidae</taxon>
        <taxon>Aythyinae</taxon>
        <taxon>Aythya</taxon>
    </lineage>
</organism>
<dbReference type="SMART" id="SM00184">
    <property type="entry name" value="RING"/>
    <property type="match status" value="1"/>
</dbReference>
<dbReference type="Pfam" id="PF00643">
    <property type="entry name" value="zf-B_box"/>
    <property type="match status" value="1"/>
</dbReference>
<evidence type="ECO:0000313" key="8">
    <source>
        <dbReference type="RefSeq" id="XP_032050113.1"/>
    </source>
</evidence>
<dbReference type="Proteomes" id="UP000504639">
    <property type="component" value="Chromosome 10"/>
</dbReference>
<feature type="domain" description="RING-type" evidence="5">
    <location>
        <begin position="10"/>
        <end position="57"/>
    </location>
</feature>
<dbReference type="PROSITE" id="PS50119">
    <property type="entry name" value="ZF_BBOX"/>
    <property type="match status" value="1"/>
</dbReference>
<reference evidence="8" key="1">
    <citation type="submission" date="2025-08" db="UniProtKB">
        <authorList>
            <consortium name="RefSeq"/>
        </authorList>
    </citation>
    <scope>IDENTIFICATION</scope>
    <source>
        <tissue evidence="8">Lung</tissue>
    </source>
</reference>
<protein>
    <submittedName>
        <fullName evidence="8">E3 ubiquitin-protein ligase TRIM63</fullName>
    </submittedName>
</protein>
<dbReference type="InterPro" id="IPR017907">
    <property type="entry name" value="Znf_RING_CS"/>
</dbReference>
<dbReference type="PROSITE" id="PS00518">
    <property type="entry name" value="ZF_RING_1"/>
    <property type="match status" value="1"/>
</dbReference>